<evidence type="ECO:0000256" key="2">
    <source>
        <dbReference type="RuleBase" id="RU003750"/>
    </source>
</evidence>
<dbReference type="STRING" id="797114.C475_14118"/>
<reference evidence="4 5" key="1">
    <citation type="journal article" date="2014" name="PLoS Genet.">
        <title>Phylogenetically driven sequencing of extremely halophilic archaea reveals strategies for static and dynamic osmo-response.</title>
        <authorList>
            <person name="Becker E.A."/>
            <person name="Seitzer P.M."/>
            <person name="Tritt A."/>
            <person name="Larsen D."/>
            <person name="Krusor M."/>
            <person name="Yao A.I."/>
            <person name="Wu D."/>
            <person name="Madern D."/>
            <person name="Eisen J.A."/>
            <person name="Darling A.E."/>
            <person name="Facciotti M.T."/>
        </authorList>
    </citation>
    <scope>NUCLEOTIDE SEQUENCE [LARGE SCALE GENOMIC DNA]</scope>
    <source>
        <strain evidence="4 5">2-9-1</strain>
    </source>
</reference>
<keyword evidence="3" id="KW-1133">Transmembrane helix</keyword>
<dbReference type="GO" id="GO:0016020">
    <property type="term" value="C:membrane"/>
    <property type="evidence" value="ECO:0007669"/>
    <property type="project" value="InterPro"/>
</dbReference>
<keyword evidence="5" id="KW-1185">Reference proteome</keyword>
<dbReference type="PROSITE" id="PS00379">
    <property type="entry name" value="CDP_ALCOHOL_P_TRANSF"/>
    <property type="match status" value="1"/>
</dbReference>
<proteinExistence type="inferred from homology"/>
<keyword evidence="1 2" id="KW-0808">Transferase</keyword>
<feature type="transmembrane region" description="Helical" evidence="3">
    <location>
        <begin position="21"/>
        <end position="42"/>
    </location>
</feature>
<feature type="transmembrane region" description="Helical" evidence="3">
    <location>
        <begin position="200"/>
        <end position="217"/>
    </location>
</feature>
<accession>M0CM92</accession>
<dbReference type="eggNOG" id="arCOG00671">
    <property type="taxonomic scope" value="Archaea"/>
</dbReference>
<dbReference type="NCBIfam" id="NF038086">
    <property type="entry name" value="anchor_synt_A"/>
    <property type="match status" value="1"/>
</dbReference>
<dbReference type="InterPro" id="IPR048254">
    <property type="entry name" value="CDP_ALCOHOL_P_TRANSF_CS"/>
</dbReference>
<dbReference type="Pfam" id="PF01066">
    <property type="entry name" value="CDP-OH_P_transf"/>
    <property type="match status" value="1"/>
</dbReference>
<comment type="caution">
    <text evidence="4">The sequence shown here is derived from an EMBL/GenBank/DDBJ whole genome shotgun (WGS) entry which is preliminary data.</text>
</comment>
<dbReference type="Gene3D" id="1.20.120.1760">
    <property type="match status" value="1"/>
</dbReference>
<dbReference type="GO" id="GO:0008654">
    <property type="term" value="P:phospholipid biosynthetic process"/>
    <property type="evidence" value="ECO:0007669"/>
    <property type="project" value="InterPro"/>
</dbReference>
<feature type="transmembrane region" description="Helical" evidence="3">
    <location>
        <begin position="223"/>
        <end position="241"/>
    </location>
</feature>
<sequence length="243" mass="24712">MYPLTDRAGMSEGLRVRERLGVADAITLGNAVVGFAAGVVALSDPHLAARLVLLAAIADALDGIAARTFGGTEVGPLLDSVTDVVSFGATPALLVVGVAGSGWGWLADGIGTAPPAQAVAAVGVGALFVVFSVLRTSLYSEFVGPDENRPGIQNTLGATILAAAYLAGLTWVPGLLAVAAALSVAMVAPVPYPKLRARDAGVLGVVQAAAVLAPFAYGRVLPRFLLVAALGYMFLAPRFYWGE</sequence>
<evidence type="ECO:0000313" key="5">
    <source>
        <dbReference type="Proteomes" id="UP000011626"/>
    </source>
</evidence>
<gene>
    <name evidence="4" type="ORF">C475_14118</name>
</gene>
<comment type="similarity">
    <text evidence="2">Belongs to the CDP-alcohol phosphatidyltransferase class-I family.</text>
</comment>
<protein>
    <submittedName>
        <fullName evidence="4">CDP-alcohol phosphatidyltransferase</fullName>
    </submittedName>
</protein>
<keyword evidence="3" id="KW-0812">Transmembrane</keyword>
<keyword evidence="3" id="KW-0472">Membrane</keyword>
<dbReference type="AlphaFoldDB" id="M0CM92"/>
<dbReference type="InterPro" id="IPR000462">
    <property type="entry name" value="CDP-OH_P_trans"/>
</dbReference>
<feature type="transmembrane region" description="Helical" evidence="3">
    <location>
        <begin position="158"/>
        <end position="188"/>
    </location>
</feature>
<evidence type="ECO:0000256" key="1">
    <source>
        <dbReference type="ARBA" id="ARBA00022679"/>
    </source>
</evidence>
<name>M0CM92_9EURY</name>
<dbReference type="Proteomes" id="UP000011626">
    <property type="component" value="Unassembled WGS sequence"/>
</dbReference>
<dbReference type="EMBL" id="AOIU01000032">
    <property type="protein sequence ID" value="ELZ23753.1"/>
    <property type="molecule type" value="Genomic_DNA"/>
</dbReference>
<dbReference type="InterPro" id="IPR043130">
    <property type="entry name" value="CDP-OH_PTrfase_TM_dom"/>
</dbReference>
<feature type="transmembrane region" description="Helical" evidence="3">
    <location>
        <begin position="118"/>
        <end position="138"/>
    </location>
</feature>
<evidence type="ECO:0000256" key="3">
    <source>
        <dbReference type="SAM" id="Phobius"/>
    </source>
</evidence>
<evidence type="ECO:0000313" key="4">
    <source>
        <dbReference type="EMBL" id="ELZ23753.1"/>
    </source>
</evidence>
<dbReference type="GO" id="GO:0016780">
    <property type="term" value="F:phosphotransferase activity, for other substituted phosphate groups"/>
    <property type="evidence" value="ECO:0007669"/>
    <property type="project" value="InterPro"/>
</dbReference>
<feature type="transmembrane region" description="Helical" evidence="3">
    <location>
        <begin position="84"/>
        <end position="106"/>
    </location>
</feature>
<organism evidence="4 5">
    <name type="scientific">Halosimplex carlsbadense 2-9-1</name>
    <dbReference type="NCBI Taxonomy" id="797114"/>
    <lineage>
        <taxon>Archaea</taxon>
        <taxon>Methanobacteriati</taxon>
        <taxon>Methanobacteriota</taxon>
        <taxon>Stenosarchaea group</taxon>
        <taxon>Halobacteria</taxon>
        <taxon>Halobacteriales</taxon>
        <taxon>Haloarculaceae</taxon>
        <taxon>Halosimplex</taxon>
    </lineage>
</organism>